<organism evidence="2 3">
    <name type="scientific">Ophiobolus disseminans</name>
    <dbReference type="NCBI Taxonomy" id="1469910"/>
    <lineage>
        <taxon>Eukaryota</taxon>
        <taxon>Fungi</taxon>
        <taxon>Dikarya</taxon>
        <taxon>Ascomycota</taxon>
        <taxon>Pezizomycotina</taxon>
        <taxon>Dothideomycetes</taxon>
        <taxon>Pleosporomycetidae</taxon>
        <taxon>Pleosporales</taxon>
        <taxon>Pleosporineae</taxon>
        <taxon>Phaeosphaeriaceae</taxon>
        <taxon>Ophiobolus</taxon>
    </lineage>
</organism>
<protein>
    <submittedName>
        <fullName evidence="2">Alpha-galactosidase A</fullName>
    </submittedName>
</protein>
<evidence type="ECO:0000313" key="3">
    <source>
        <dbReference type="Proteomes" id="UP000799424"/>
    </source>
</evidence>
<dbReference type="EMBL" id="MU006231">
    <property type="protein sequence ID" value="KAF2823775.1"/>
    <property type="molecule type" value="Genomic_DNA"/>
</dbReference>
<accession>A0A6A6ZTX4</accession>
<dbReference type="Proteomes" id="UP000799424">
    <property type="component" value="Unassembled WGS sequence"/>
</dbReference>
<sequence length="259" mass="28947">MANPPHVQVLHSSVDPESESEFRFLVNAKHFKYISIAAGLYSLDEMCSSPSLVELLPQFPSGDWNEGHVARNTTTGQPHFAAISRTNLPRLQMGQKLRSNVYEASSGRFPGLIEDETAIYERIVGHQIGPEFLGHITEEGRVIGFVMERIADCRHATPNDLSLCQSTLLELHRLGIKHEDINMDNFLIRGEKATLIDFDLASQTTRDAELEGELSDLQRQLEDTSAKVGSNNICRPSKPGLHLIILWNLEVLLKTEFCG</sequence>
<feature type="coiled-coil region" evidence="1">
    <location>
        <begin position="200"/>
        <end position="227"/>
    </location>
</feature>
<keyword evidence="3" id="KW-1185">Reference proteome</keyword>
<dbReference type="SUPFAM" id="SSF56112">
    <property type="entry name" value="Protein kinase-like (PK-like)"/>
    <property type="match status" value="1"/>
</dbReference>
<dbReference type="AlphaFoldDB" id="A0A6A6ZTX4"/>
<evidence type="ECO:0000313" key="2">
    <source>
        <dbReference type="EMBL" id="KAF2823775.1"/>
    </source>
</evidence>
<name>A0A6A6ZTX4_9PLEO</name>
<keyword evidence="1" id="KW-0175">Coiled coil</keyword>
<reference evidence="2" key="1">
    <citation type="journal article" date="2020" name="Stud. Mycol.">
        <title>101 Dothideomycetes genomes: a test case for predicting lifestyles and emergence of pathogens.</title>
        <authorList>
            <person name="Haridas S."/>
            <person name="Albert R."/>
            <person name="Binder M."/>
            <person name="Bloem J."/>
            <person name="Labutti K."/>
            <person name="Salamov A."/>
            <person name="Andreopoulos B."/>
            <person name="Baker S."/>
            <person name="Barry K."/>
            <person name="Bills G."/>
            <person name="Bluhm B."/>
            <person name="Cannon C."/>
            <person name="Castanera R."/>
            <person name="Culley D."/>
            <person name="Daum C."/>
            <person name="Ezra D."/>
            <person name="Gonzalez J."/>
            <person name="Henrissat B."/>
            <person name="Kuo A."/>
            <person name="Liang C."/>
            <person name="Lipzen A."/>
            <person name="Lutzoni F."/>
            <person name="Magnuson J."/>
            <person name="Mondo S."/>
            <person name="Nolan M."/>
            <person name="Ohm R."/>
            <person name="Pangilinan J."/>
            <person name="Park H.-J."/>
            <person name="Ramirez L."/>
            <person name="Alfaro M."/>
            <person name="Sun H."/>
            <person name="Tritt A."/>
            <person name="Yoshinaga Y."/>
            <person name="Zwiers L.-H."/>
            <person name="Turgeon B."/>
            <person name="Goodwin S."/>
            <person name="Spatafora J."/>
            <person name="Crous P."/>
            <person name="Grigoriev I."/>
        </authorList>
    </citation>
    <scope>NUCLEOTIDE SEQUENCE</scope>
    <source>
        <strain evidence="2">CBS 113818</strain>
    </source>
</reference>
<gene>
    <name evidence="2" type="ORF">CC86DRAFT_447464</name>
</gene>
<proteinExistence type="predicted"/>
<dbReference type="Pfam" id="PF06293">
    <property type="entry name" value="Kdo"/>
    <property type="match status" value="1"/>
</dbReference>
<evidence type="ECO:0000256" key="1">
    <source>
        <dbReference type="SAM" id="Coils"/>
    </source>
</evidence>
<dbReference type="Gene3D" id="1.10.510.10">
    <property type="entry name" value="Transferase(Phosphotransferase) domain 1"/>
    <property type="match status" value="1"/>
</dbReference>
<dbReference type="InterPro" id="IPR011009">
    <property type="entry name" value="Kinase-like_dom_sf"/>
</dbReference>
<dbReference type="OrthoDB" id="2687876at2759"/>